<dbReference type="Pfam" id="PF05175">
    <property type="entry name" value="MTS"/>
    <property type="match status" value="1"/>
</dbReference>
<name>A0ABW3GEX4_9NOCA</name>
<evidence type="ECO:0000256" key="2">
    <source>
        <dbReference type="ARBA" id="ARBA00022603"/>
    </source>
</evidence>
<accession>A0ABW3GEX4</accession>
<evidence type="ECO:0000256" key="4">
    <source>
        <dbReference type="ARBA" id="ARBA00022691"/>
    </source>
</evidence>
<dbReference type="PROSITE" id="PS00092">
    <property type="entry name" value="N6_MTASE"/>
    <property type="match status" value="1"/>
</dbReference>
<evidence type="ECO:0000256" key="3">
    <source>
        <dbReference type="ARBA" id="ARBA00022679"/>
    </source>
</evidence>
<evidence type="ECO:0000256" key="1">
    <source>
        <dbReference type="ARBA" id="ARBA00006149"/>
    </source>
</evidence>
<sequence length="248" mass="25684">MLLQTPAQPTHQSGPPTLTQRPLETPSAPSTEDLVVGASVYAPQGDSHMLVEAMRAHAEHIRGGRVVDLCCGSGIAAVSAARLGAAEVLALDLNPAAVASAAANALRHAPAMHARRGTLTDAVELGPFDVLLCNPPYVPAPDDAVDHASAASAWDAGHDGRMVLDPLCRMLPDILGTGGMALIVHSEVADFAATVDQCRAAGLTADVIARTHVPLGPVMRERADWLAQQGHLPAGAEAEELAVVRVTR</sequence>
<dbReference type="InterPro" id="IPR029063">
    <property type="entry name" value="SAM-dependent_MTases_sf"/>
</dbReference>
<keyword evidence="2 7" id="KW-0489">Methyltransferase</keyword>
<dbReference type="InterPro" id="IPR007848">
    <property type="entry name" value="Small_mtfrase_dom"/>
</dbReference>
<reference evidence="8" key="1">
    <citation type="journal article" date="2019" name="Int. J. Syst. Evol. Microbiol.">
        <title>The Global Catalogue of Microorganisms (GCM) 10K type strain sequencing project: providing services to taxonomists for standard genome sequencing and annotation.</title>
        <authorList>
            <consortium name="The Broad Institute Genomics Platform"/>
            <consortium name="The Broad Institute Genome Sequencing Center for Infectious Disease"/>
            <person name="Wu L."/>
            <person name="Ma J."/>
        </authorList>
    </citation>
    <scope>NUCLEOTIDE SEQUENCE [LARGE SCALE GENOMIC DNA]</scope>
    <source>
        <strain evidence="8">CCUG 50873</strain>
    </source>
</reference>
<proteinExistence type="inferred from homology"/>
<comment type="caution">
    <text evidence="7">The sequence shown here is derived from an EMBL/GenBank/DDBJ whole genome shotgun (WGS) entry which is preliminary data.</text>
</comment>
<keyword evidence="4" id="KW-0949">S-adenosyl-L-methionine</keyword>
<dbReference type="EMBL" id="JBHTIL010000002">
    <property type="protein sequence ID" value="MFD0927177.1"/>
    <property type="molecule type" value="Genomic_DNA"/>
</dbReference>
<comment type="similarity">
    <text evidence="1">Belongs to the eukaryotic/archaeal PrmC-related family.</text>
</comment>
<protein>
    <submittedName>
        <fullName evidence="7">HemK2/MTQ2 family protein methyltransferase</fullName>
        <ecNumber evidence="7">2.1.1.-</ecNumber>
    </submittedName>
</protein>
<dbReference type="GO" id="GO:0032259">
    <property type="term" value="P:methylation"/>
    <property type="evidence" value="ECO:0007669"/>
    <property type="project" value="UniProtKB-KW"/>
</dbReference>
<keyword evidence="3 7" id="KW-0808">Transferase</keyword>
<dbReference type="SUPFAM" id="SSF53335">
    <property type="entry name" value="S-adenosyl-L-methionine-dependent methyltransferases"/>
    <property type="match status" value="1"/>
</dbReference>
<evidence type="ECO:0000259" key="6">
    <source>
        <dbReference type="Pfam" id="PF05175"/>
    </source>
</evidence>
<evidence type="ECO:0000256" key="5">
    <source>
        <dbReference type="SAM" id="MobiDB-lite"/>
    </source>
</evidence>
<dbReference type="Proteomes" id="UP001597068">
    <property type="component" value="Unassembled WGS sequence"/>
</dbReference>
<dbReference type="PANTHER" id="PTHR45875">
    <property type="entry name" value="METHYLTRANSFERASE N6AMT1"/>
    <property type="match status" value="1"/>
</dbReference>
<evidence type="ECO:0000313" key="7">
    <source>
        <dbReference type="EMBL" id="MFD0927177.1"/>
    </source>
</evidence>
<keyword evidence="8" id="KW-1185">Reference proteome</keyword>
<dbReference type="NCBIfam" id="TIGR00537">
    <property type="entry name" value="hemK_rel_arch"/>
    <property type="match status" value="1"/>
</dbReference>
<dbReference type="InterPro" id="IPR052190">
    <property type="entry name" value="Euk-Arch_PrmC-MTase"/>
</dbReference>
<dbReference type="Gene3D" id="3.40.50.150">
    <property type="entry name" value="Vaccinia Virus protein VP39"/>
    <property type="match status" value="1"/>
</dbReference>
<dbReference type="CDD" id="cd02440">
    <property type="entry name" value="AdoMet_MTases"/>
    <property type="match status" value="1"/>
</dbReference>
<dbReference type="InterPro" id="IPR004557">
    <property type="entry name" value="PrmC-related"/>
</dbReference>
<dbReference type="InterPro" id="IPR002052">
    <property type="entry name" value="DNA_methylase_N6_adenine_CS"/>
</dbReference>
<organism evidence="7 8">
    <name type="scientific">Williamsia deligens</name>
    <dbReference type="NCBI Taxonomy" id="321325"/>
    <lineage>
        <taxon>Bacteria</taxon>
        <taxon>Bacillati</taxon>
        <taxon>Actinomycetota</taxon>
        <taxon>Actinomycetes</taxon>
        <taxon>Mycobacteriales</taxon>
        <taxon>Nocardiaceae</taxon>
        <taxon>Williamsia</taxon>
    </lineage>
</organism>
<evidence type="ECO:0000313" key="8">
    <source>
        <dbReference type="Proteomes" id="UP001597068"/>
    </source>
</evidence>
<feature type="region of interest" description="Disordered" evidence="5">
    <location>
        <begin position="1"/>
        <end position="30"/>
    </location>
</feature>
<dbReference type="PANTHER" id="PTHR45875:SF1">
    <property type="entry name" value="METHYLTRANSFERASE N6AMT1"/>
    <property type="match status" value="1"/>
</dbReference>
<dbReference type="RefSeq" id="WP_253648838.1">
    <property type="nucleotide sequence ID" value="NZ_BAAAMO010000006.1"/>
</dbReference>
<gene>
    <name evidence="7" type="ORF">ACFQ04_15670</name>
</gene>
<dbReference type="GO" id="GO:0008168">
    <property type="term" value="F:methyltransferase activity"/>
    <property type="evidence" value="ECO:0007669"/>
    <property type="project" value="UniProtKB-KW"/>
</dbReference>
<dbReference type="EC" id="2.1.1.-" evidence="7"/>
<feature type="domain" description="Methyltransferase small" evidence="6">
    <location>
        <begin position="47"/>
        <end position="139"/>
    </location>
</feature>